<dbReference type="PANTHER" id="PTHR45844">
    <property type="entry name" value="TRANSCRIPTION FACTOR BHLH30"/>
    <property type="match status" value="1"/>
</dbReference>
<dbReference type="EMBL" id="OP311526">
    <property type="protein sequence ID" value="WAK86054.1"/>
    <property type="molecule type" value="mRNA"/>
</dbReference>
<dbReference type="SMART" id="SM00353">
    <property type="entry name" value="HLH"/>
    <property type="match status" value="1"/>
</dbReference>
<keyword evidence="2" id="KW-0805">Transcription regulation</keyword>
<evidence type="ECO:0000259" key="6">
    <source>
        <dbReference type="PROSITE" id="PS50888"/>
    </source>
</evidence>
<keyword evidence="3" id="KW-0238">DNA-binding</keyword>
<sequence>MEFSNSFDRFAKNYGFHGIVRGGSSSSSSLILDSEKGELVKTLVRPGQKAVNEEKALLALRNHSEAERRRRERINCHLATLRSLIPGTDKMDKAALLAEVISGLKELRRNAAEATKGILVPMDIDEVRVEEHADGTDGSCYSIRASLCCDYKHEILSDLRQALEALNLNTVSTEIATLGSRMLNVFVITGSKEGNIKDTEGTQVLVSTVCQALRSVLDRFYASQEFSARNSLFNKRRRVSLLNSSSSSSVGDFW</sequence>
<dbReference type="PANTHER" id="PTHR45844:SF3">
    <property type="entry name" value="BHLH DOMAIN-CONTAINING PROTEIN"/>
    <property type="match status" value="1"/>
</dbReference>
<dbReference type="GO" id="GO:0003700">
    <property type="term" value="F:DNA-binding transcription factor activity"/>
    <property type="evidence" value="ECO:0007669"/>
    <property type="project" value="InterPro"/>
</dbReference>
<evidence type="ECO:0000256" key="2">
    <source>
        <dbReference type="ARBA" id="ARBA00023015"/>
    </source>
</evidence>
<evidence type="ECO:0000256" key="4">
    <source>
        <dbReference type="ARBA" id="ARBA00023163"/>
    </source>
</evidence>
<name>A0A9E8Z1M4_NOTNI</name>
<comment type="subcellular location">
    <subcellularLocation>
        <location evidence="1">Nucleus</location>
    </subcellularLocation>
</comment>
<dbReference type="InterPro" id="IPR036638">
    <property type="entry name" value="HLH_DNA-bd_sf"/>
</dbReference>
<keyword evidence="5" id="KW-0539">Nucleus</keyword>
<accession>A0A9E8Z1M4</accession>
<dbReference type="AlphaFoldDB" id="A0A9E8Z1M4"/>
<dbReference type="SUPFAM" id="SSF47459">
    <property type="entry name" value="HLH, helix-loop-helix DNA-binding domain"/>
    <property type="match status" value="1"/>
</dbReference>
<organism evidence="7">
    <name type="scientific">Nothapodytes nimmoniana</name>
    <name type="common">Nothapodytes foetida</name>
    <dbReference type="NCBI Taxonomy" id="159386"/>
    <lineage>
        <taxon>Eukaryota</taxon>
        <taxon>Viridiplantae</taxon>
        <taxon>Streptophyta</taxon>
        <taxon>Embryophyta</taxon>
        <taxon>Tracheophyta</taxon>
        <taxon>Spermatophyta</taxon>
        <taxon>Magnoliopsida</taxon>
        <taxon>eudicotyledons</taxon>
        <taxon>Gunneridae</taxon>
        <taxon>Pentapetalae</taxon>
        <taxon>asterids</taxon>
        <taxon>lamiids</taxon>
        <taxon>Icacinales</taxon>
        <taxon>Icacinaceae</taxon>
        <taxon>Nothapodytes</taxon>
    </lineage>
</organism>
<dbReference type="CDD" id="cd04873">
    <property type="entry name" value="ACT_UUR-ACR-like"/>
    <property type="match status" value="1"/>
</dbReference>
<evidence type="ECO:0000256" key="1">
    <source>
        <dbReference type="ARBA" id="ARBA00004123"/>
    </source>
</evidence>
<evidence type="ECO:0000256" key="3">
    <source>
        <dbReference type="ARBA" id="ARBA00023125"/>
    </source>
</evidence>
<dbReference type="Pfam" id="PF00010">
    <property type="entry name" value="HLH"/>
    <property type="match status" value="1"/>
</dbReference>
<feature type="domain" description="BHLH" evidence="6">
    <location>
        <begin position="58"/>
        <end position="107"/>
    </location>
</feature>
<keyword evidence="4" id="KW-0804">Transcription</keyword>
<protein>
    <submittedName>
        <fullName evidence="7">Transcription factor bHLH8</fullName>
    </submittedName>
</protein>
<proteinExistence type="evidence at transcript level"/>
<evidence type="ECO:0000313" key="7">
    <source>
        <dbReference type="EMBL" id="WAK86054.1"/>
    </source>
</evidence>
<dbReference type="GO" id="GO:0003677">
    <property type="term" value="F:DNA binding"/>
    <property type="evidence" value="ECO:0007669"/>
    <property type="project" value="UniProtKB-KW"/>
</dbReference>
<evidence type="ECO:0000256" key="5">
    <source>
        <dbReference type="ARBA" id="ARBA00023242"/>
    </source>
</evidence>
<dbReference type="Gene3D" id="4.10.280.10">
    <property type="entry name" value="Helix-loop-helix DNA-binding domain"/>
    <property type="match status" value="1"/>
</dbReference>
<dbReference type="InterPro" id="IPR045847">
    <property type="entry name" value="AIG1-like"/>
</dbReference>
<dbReference type="PROSITE" id="PS50888">
    <property type="entry name" value="BHLH"/>
    <property type="match status" value="1"/>
</dbReference>
<reference evidence="7" key="1">
    <citation type="submission" date="2022-08" db="EMBL/GenBank/DDBJ databases">
        <title>Phylogenomics of transcriptionally active AP2/ERF and bHLH transcription factors and their promoter regions regulating camptothecin biosynthesis in Nothapodytes nimmoniana.</title>
        <authorList>
            <person name="Godbole R.C."/>
            <person name="Pable A.A."/>
            <person name="Singh S."/>
            <person name="Barvkar V.T."/>
        </authorList>
    </citation>
    <scope>NUCLEOTIDE SEQUENCE</scope>
</reference>
<dbReference type="GO" id="GO:0005634">
    <property type="term" value="C:nucleus"/>
    <property type="evidence" value="ECO:0007669"/>
    <property type="project" value="UniProtKB-SubCell"/>
</dbReference>
<dbReference type="InterPro" id="IPR011598">
    <property type="entry name" value="bHLH_dom"/>
</dbReference>
<dbReference type="GO" id="GO:0046983">
    <property type="term" value="F:protein dimerization activity"/>
    <property type="evidence" value="ECO:0007669"/>
    <property type="project" value="InterPro"/>
</dbReference>